<feature type="region of interest" description="Disordered" evidence="1">
    <location>
        <begin position="89"/>
        <end position="110"/>
    </location>
</feature>
<name>A0A378WE27_MYCFO</name>
<reference evidence="2 3" key="1">
    <citation type="submission" date="2018-06" db="EMBL/GenBank/DDBJ databases">
        <authorList>
            <consortium name="Pathogen Informatics"/>
            <person name="Doyle S."/>
        </authorList>
    </citation>
    <scope>NUCLEOTIDE SEQUENCE [LARGE SCALE GENOMIC DNA]</scope>
    <source>
        <strain evidence="2 3">NCTC1542</strain>
    </source>
</reference>
<dbReference type="AlphaFoldDB" id="A0A378WE27"/>
<dbReference type="Proteomes" id="UP000255389">
    <property type="component" value="Unassembled WGS sequence"/>
</dbReference>
<accession>A0A378WE27</accession>
<sequence>MDIRPLRSPTGGIQVVTTERGLPLRLKLHPRELTKAPQDLASDIFELCQLSAKRAQVEHRRAMLDAGADPKTIRDFDLATEDELALAEAKMRGGDDDDDDDLPDTWLGSV</sequence>
<evidence type="ECO:0000256" key="1">
    <source>
        <dbReference type="SAM" id="MobiDB-lite"/>
    </source>
</evidence>
<dbReference type="EMBL" id="UGQY01000006">
    <property type="protein sequence ID" value="SUA31506.1"/>
    <property type="molecule type" value="Genomic_DNA"/>
</dbReference>
<gene>
    <name evidence="2" type="ORF">NCTC1542_06861</name>
</gene>
<organism evidence="2 3">
    <name type="scientific">Mycolicibacterium fortuitum</name>
    <name type="common">Mycobacterium fortuitum</name>
    <dbReference type="NCBI Taxonomy" id="1766"/>
    <lineage>
        <taxon>Bacteria</taxon>
        <taxon>Bacillati</taxon>
        <taxon>Actinomycetota</taxon>
        <taxon>Actinomycetes</taxon>
        <taxon>Mycobacteriales</taxon>
        <taxon>Mycobacteriaceae</taxon>
        <taxon>Mycolicibacterium</taxon>
    </lineage>
</organism>
<evidence type="ECO:0000313" key="3">
    <source>
        <dbReference type="Proteomes" id="UP000255389"/>
    </source>
</evidence>
<proteinExistence type="predicted"/>
<protein>
    <submittedName>
        <fullName evidence="2">Uncharacterized protein</fullName>
    </submittedName>
</protein>
<evidence type="ECO:0000313" key="2">
    <source>
        <dbReference type="EMBL" id="SUA31506.1"/>
    </source>
</evidence>